<evidence type="ECO:0000313" key="1">
    <source>
        <dbReference type="EMBL" id="MPC34398.1"/>
    </source>
</evidence>
<accession>A0A5B7EM43</accession>
<sequence>MANYISLHARHSNILSLCASAVLPAKPIVPRFTPGLQRRLSSSSTRLGKPLTRERQWDGDKVISGKIIMEPD</sequence>
<dbReference type="Proteomes" id="UP000324222">
    <property type="component" value="Unassembled WGS sequence"/>
</dbReference>
<dbReference type="AlphaFoldDB" id="A0A5B7EM43"/>
<name>A0A5B7EM43_PORTR</name>
<comment type="caution">
    <text evidence="1">The sequence shown here is derived from an EMBL/GenBank/DDBJ whole genome shotgun (WGS) entry which is preliminary data.</text>
</comment>
<dbReference type="EMBL" id="VSRR010003046">
    <property type="protein sequence ID" value="MPC34398.1"/>
    <property type="molecule type" value="Genomic_DNA"/>
</dbReference>
<reference evidence="1 2" key="1">
    <citation type="submission" date="2019-05" db="EMBL/GenBank/DDBJ databases">
        <title>Another draft genome of Portunus trituberculatus and its Hox gene families provides insights of decapod evolution.</title>
        <authorList>
            <person name="Jeong J.-H."/>
            <person name="Song I."/>
            <person name="Kim S."/>
            <person name="Choi T."/>
            <person name="Kim D."/>
            <person name="Ryu S."/>
            <person name="Kim W."/>
        </authorList>
    </citation>
    <scope>NUCLEOTIDE SEQUENCE [LARGE SCALE GENOMIC DNA]</scope>
    <source>
        <tissue evidence="1">Muscle</tissue>
    </source>
</reference>
<organism evidence="1 2">
    <name type="scientific">Portunus trituberculatus</name>
    <name type="common">Swimming crab</name>
    <name type="synonym">Neptunus trituberculatus</name>
    <dbReference type="NCBI Taxonomy" id="210409"/>
    <lineage>
        <taxon>Eukaryota</taxon>
        <taxon>Metazoa</taxon>
        <taxon>Ecdysozoa</taxon>
        <taxon>Arthropoda</taxon>
        <taxon>Crustacea</taxon>
        <taxon>Multicrustacea</taxon>
        <taxon>Malacostraca</taxon>
        <taxon>Eumalacostraca</taxon>
        <taxon>Eucarida</taxon>
        <taxon>Decapoda</taxon>
        <taxon>Pleocyemata</taxon>
        <taxon>Brachyura</taxon>
        <taxon>Eubrachyura</taxon>
        <taxon>Portunoidea</taxon>
        <taxon>Portunidae</taxon>
        <taxon>Portuninae</taxon>
        <taxon>Portunus</taxon>
    </lineage>
</organism>
<evidence type="ECO:0000313" key="2">
    <source>
        <dbReference type="Proteomes" id="UP000324222"/>
    </source>
</evidence>
<gene>
    <name evidence="1" type="ORF">E2C01_027785</name>
</gene>
<keyword evidence="2" id="KW-1185">Reference proteome</keyword>
<protein>
    <submittedName>
        <fullName evidence="1">Uncharacterized protein</fullName>
    </submittedName>
</protein>
<proteinExistence type="predicted"/>